<accession>A0ABP0IYH3</accession>
<evidence type="ECO:0000313" key="2">
    <source>
        <dbReference type="EMBL" id="CAK9007085.1"/>
    </source>
</evidence>
<keyword evidence="3" id="KW-1185">Reference proteome</keyword>
<dbReference type="Proteomes" id="UP001642484">
    <property type="component" value="Unassembled WGS sequence"/>
</dbReference>
<gene>
    <name evidence="2" type="ORF">CCMP2556_LOCUS8692</name>
</gene>
<feature type="non-terminal residue" evidence="2">
    <location>
        <position position="679"/>
    </location>
</feature>
<feature type="region of interest" description="Disordered" evidence="1">
    <location>
        <begin position="28"/>
        <end position="64"/>
    </location>
</feature>
<name>A0ABP0IYH3_9DINO</name>
<reference evidence="2 3" key="1">
    <citation type="submission" date="2024-02" db="EMBL/GenBank/DDBJ databases">
        <authorList>
            <person name="Chen Y."/>
            <person name="Shah S."/>
            <person name="Dougan E. K."/>
            <person name="Thang M."/>
            <person name="Chan C."/>
        </authorList>
    </citation>
    <scope>NUCLEOTIDE SEQUENCE [LARGE SCALE GENOMIC DNA]</scope>
</reference>
<protein>
    <submittedName>
        <fullName evidence="2">Uncharacterized protein</fullName>
    </submittedName>
</protein>
<organism evidence="2 3">
    <name type="scientific">Durusdinium trenchii</name>
    <dbReference type="NCBI Taxonomy" id="1381693"/>
    <lineage>
        <taxon>Eukaryota</taxon>
        <taxon>Sar</taxon>
        <taxon>Alveolata</taxon>
        <taxon>Dinophyceae</taxon>
        <taxon>Suessiales</taxon>
        <taxon>Symbiodiniaceae</taxon>
        <taxon>Durusdinium</taxon>
    </lineage>
</organism>
<sequence length="679" mass="75718">MSIFAFRSSTSIRAVDEHANHTVWLKLSRQSSREGAAEPAEAPRRAHREDRKKPQLEETADQKLDRLLKEQRAARASSLPAEDDLAVRRLAMHPTAEGGEPQGEEEREVWHFNLDIMEGITMRQLASWPGLEVLTYLKDQVRDYLINQVADSLVGKVLWLELHINLELRMVIHEWARLQAQGPGDVEKLRTQILKEAEEKFAREVKRITDGAGGGDASSYASVASGGVDGRGTATHPGLPHADPSGAGGPPGSGPDPPPGLHGGQPHGDARTPPAPVVPEAVRALDLPALPLPSSEGAALQFGDWLTVAYPLMADLSSTSQFWWDGCLSASRELYEQWLVATPLERLRLRPKDVTVEYSNLEEELNAQRGSPAKSTLEEKPKNDIATDLIQEAATLLKTLRSVKTMRLKQIREDRWCLPDLDDDEQRLAHGDTALCMKHLGLWLRAQECRRVLTDVGMLLESPRDPAEYLSDEEGARSEVAEPYDTPDDVKHTEDLPCDPEEREMLSDDEVQRLNELAQIEEAQEAPGHQNITFAEVIPDRTVESLVRDDSKANGRIEGEVNQIKRRTRLLLHDSGLPQSLWPTALRHAAEGRVRLQLERLGLPSPPMLRYGASVLVKSKRWHRAGQLSMPYRTMQLLGPCPYMSHGWIARDKKGQLLHVRTALEPSPVADQAIMDLQE</sequence>
<feature type="region of interest" description="Disordered" evidence="1">
    <location>
        <begin position="464"/>
        <end position="503"/>
    </location>
</feature>
<dbReference type="EMBL" id="CAXAMN010003969">
    <property type="protein sequence ID" value="CAK9007085.1"/>
    <property type="molecule type" value="Genomic_DNA"/>
</dbReference>
<comment type="caution">
    <text evidence="2">The sequence shown here is derived from an EMBL/GenBank/DDBJ whole genome shotgun (WGS) entry which is preliminary data.</text>
</comment>
<feature type="compositionally biased region" description="Low complexity" evidence="1">
    <location>
        <begin position="217"/>
        <end position="226"/>
    </location>
</feature>
<feature type="compositionally biased region" description="Basic and acidic residues" evidence="1">
    <location>
        <begin position="31"/>
        <end position="64"/>
    </location>
</feature>
<proteinExistence type="predicted"/>
<evidence type="ECO:0000256" key="1">
    <source>
        <dbReference type="SAM" id="MobiDB-lite"/>
    </source>
</evidence>
<evidence type="ECO:0000313" key="3">
    <source>
        <dbReference type="Proteomes" id="UP001642484"/>
    </source>
</evidence>
<feature type="region of interest" description="Disordered" evidence="1">
    <location>
        <begin position="216"/>
        <end position="276"/>
    </location>
</feature>